<dbReference type="AlphaFoldDB" id="A0A4S4BUK9"/>
<feature type="domain" description="Serine aminopeptidase S33" evidence="2">
    <location>
        <begin position="35"/>
        <end position="144"/>
    </location>
</feature>
<keyword evidence="1 3" id="KW-0378">Hydrolase</keyword>
<dbReference type="OrthoDB" id="9780269at2"/>
<evidence type="ECO:0000259" key="2">
    <source>
        <dbReference type="Pfam" id="PF12146"/>
    </source>
</evidence>
<dbReference type="EMBL" id="SSOB01000015">
    <property type="protein sequence ID" value="THF78789.1"/>
    <property type="molecule type" value="Genomic_DNA"/>
</dbReference>
<dbReference type="PANTHER" id="PTHR22946">
    <property type="entry name" value="DIENELACTONE HYDROLASE DOMAIN-CONTAINING PROTEIN-RELATED"/>
    <property type="match status" value="1"/>
</dbReference>
<accession>A0A4S4BUK9</accession>
<dbReference type="InterPro" id="IPR050261">
    <property type="entry name" value="FrsA_esterase"/>
</dbReference>
<dbReference type="GO" id="GO:0052689">
    <property type="term" value="F:carboxylic ester hydrolase activity"/>
    <property type="evidence" value="ECO:0007669"/>
    <property type="project" value="UniProtKB-ARBA"/>
</dbReference>
<dbReference type="Proteomes" id="UP000310636">
    <property type="component" value="Unassembled WGS sequence"/>
</dbReference>
<keyword evidence="4" id="KW-1185">Reference proteome</keyword>
<proteinExistence type="predicted"/>
<dbReference type="RefSeq" id="WP_136370377.1">
    <property type="nucleotide sequence ID" value="NZ_SSOB01000015.1"/>
</dbReference>
<protein>
    <submittedName>
        <fullName evidence="3">Alpha/beta fold hydrolase</fullName>
    </submittedName>
</protein>
<evidence type="ECO:0000256" key="1">
    <source>
        <dbReference type="ARBA" id="ARBA00022801"/>
    </source>
</evidence>
<dbReference type="InterPro" id="IPR029058">
    <property type="entry name" value="AB_hydrolase_fold"/>
</dbReference>
<dbReference type="InterPro" id="IPR022742">
    <property type="entry name" value="Hydrolase_4"/>
</dbReference>
<comment type="caution">
    <text evidence="3">The sequence shown here is derived from an EMBL/GenBank/DDBJ whole genome shotgun (WGS) entry which is preliminary data.</text>
</comment>
<dbReference type="PANTHER" id="PTHR22946:SF9">
    <property type="entry name" value="POLYKETIDE TRANSFERASE AF380"/>
    <property type="match status" value="1"/>
</dbReference>
<dbReference type="SUPFAM" id="SSF53474">
    <property type="entry name" value="alpha/beta-Hydrolases"/>
    <property type="match status" value="1"/>
</dbReference>
<name>A0A4S4BUK9_9BACL</name>
<dbReference type="Pfam" id="PF12146">
    <property type="entry name" value="Hydrolase_4"/>
    <property type="match status" value="1"/>
</dbReference>
<evidence type="ECO:0000313" key="3">
    <source>
        <dbReference type="EMBL" id="THF78789.1"/>
    </source>
</evidence>
<reference evidence="3 4" key="1">
    <citation type="submission" date="2019-04" db="EMBL/GenBank/DDBJ databases">
        <title>Cohnella sp. nov. isolated from preserved vegetables.</title>
        <authorList>
            <person name="Lin S.-Y."/>
            <person name="Hung M.-H."/>
            <person name="Young C.-C."/>
        </authorList>
    </citation>
    <scope>NUCLEOTIDE SEQUENCE [LARGE SCALE GENOMIC DNA]</scope>
    <source>
        <strain evidence="3 4">CC-MHH1044</strain>
    </source>
</reference>
<sequence>MQRALTIRHEGLNLAATIHYPNDIHHHSGEKKWPIIVVAHGFVGNRVGVDRLFVLSASELASQGNLVIRFDYAGCGESDGVYGEHGLDSMIEQTRAVLDYALGLDIVDPCRVTLLGHSLGGAVALLTAVRDRRVKSLILWAPVGYPFNDIVRIVGRSTYEEAVTKGASDYLGYELRPSFFDSLLKHQPFQETQKFSGDVLLVHGTGDDVIPVDYTFLLEKTFWLRGEGRCDKVVIFQADHTFTRGEYKKELFRATTDWLAGYEQRQSDWQHWSI</sequence>
<evidence type="ECO:0000313" key="4">
    <source>
        <dbReference type="Proteomes" id="UP000310636"/>
    </source>
</evidence>
<gene>
    <name evidence="3" type="ORF">E6C55_13795</name>
</gene>
<dbReference type="Gene3D" id="3.40.50.1820">
    <property type="entry name" value="alpha/beta hydrolase"/>
    <property type="match status" value="1"/>
</dbReference>
<organism evidence="3 4">
    <name type="scientific">Cohnella fermenti</name>
    <dbReference type="NCBI Taxonomy" id="2565925"/>
    <lineage>
        <taxon>Bacteria</taxon>
        <taxon>Bacillati</taxon>
        <taxon>Bacillota</taxon>
        <taxon>Bacilli</taxon>
        <taxon>Bacillales</taxon>
        <taxon>Paenibacillaceae</taxon>
        <taxon>Cohnella</taxon>
    </lineage>
</organism>